<dbReference type="Pfam" id="PF09739">
    <property type="entry name" value="MCM_bind"/>
    <property type="match status" value="2"/>
</dbReference>
<feature type="region of interest" description="Disordered" evidence="5">
    <location>
        <begin position="148"/>
        <end position="176"/>
    </location>
</feature>
<name>A0A1X7VEN5_AMPQE</name>
<comment type="subcellular location">
    <subcellularLocation>
        <location evidence="1">Nucleus</location>
    </subcellularLocation>
</comment>
<dbReference type="GO" id="GO:0006261">
    <property type="term" value="P:DNA-templated DNA replication"/>
    <property type="evidence" value="ECO:0007669"/>
    <property type="project" value="TreeGrafter"/>
</dbReference>
<organism evidence="6">
    <name type="scientific">Amphimedon queenslandica</name>
    <name type="common">Sponge</name>
    <dbReference type="NCBI Taxonomy" id="400682"/>
    <lineage>
        <taxon>Eukaryota</taxon>
        <taxon>Metazoa</taxon>
        <taxon>Porifera</taxon>
        <taxon>Demospongiae</taxon>
        <taxon>Heteroscleromorpha</taxon>
        <taxon>Haplosclerida</taxon>
        <taxon>Niphatidae</taxon>
        <taxon>Amphimedon</taxon>
    </lineage>
</organism>
<dbReference type="PANTHER" id="PTHR13489:SF0">
    <property type="entry name" value="MINI-CHROMOSOME MAINTENANCE COMPLEX-BINDING PROTEIN"/>
    <property type="match status" value="1"/>
</dbReference>
<dbReference type="OrthoDB" id="329666at2759"/>
<evidence type="ECO:0000256" key="1">
    <source>
        <dbReference type="ARBA" id="ARBA00004123"/>
    </source>
</evidence>
<comment type="similarity">
    <text evidence="2">Belongs to the MCMBP family.</text>
</comment>
<dbReference type="GO" id="GO:0005634">
    <property type="term" value="C:nucleus"/>
    <property type="evidence" value="ECO:0007669"/>
    <property type="project" value="UniProtKB-SubCell"/>
</dbReference>
<accession>A0A1X7VEN5</accession>
<gene>
    <name evidence="6" type="primary">100631478</name>
</gene>
<dbReference type="STRING" id="400682.A0A1X7VEN5"/>
<dbReference type="InterPro" id="IPR019140">
    <property type="entry name" value="MCM_complex-bd"/>
</dbReference>
<dbReference type="InParanoid" id="A0A1X7VEN5"/>
<dbReference type="Proteomes" id="UP000007879">
    <property type="component" value="Unassembled WGS sequence"/>
</dbReference>
<evidence type="ECO:0000313" key="7">
    <source>
        <dbReference type="Proteomes" id="UP000007879"/>
    </source>
</evidence>
<keyword evidence="4" id="KW-0539">Nucleus</keyword>
<sequence>MAADACITQPLSIIEEHFSSGRINEVPQYFESRKTSIPLLTDGAVNGQLVRYRGMVQDQLDTELYLKQFKIINKDTGDELVLSGMYKDNVEIPEGYCLDDDDTSVLHEEVHSYVIIPVPGETKWTQSIGGCGQGDMVPTLSSNMKRSLDCTGTDDELTTQSTKRRRSTDPVANGNSIAAPPILLNNPLPGETRPSCIIKVYDNEEILINSIIEFIGILSTGNDDSGPLLYCIKATPLTHTNPLLPPTINHQNIINIINFKECRDSLLDILTGLCLGDTTAAEYLLLHLISYVNIRTEVLALGKFCLNISKCPKDFAKKLFGIIEQLVTKAHYLPLDLFNLNSLKFVPSKDYTDNRLHTGLLQLSNGTHLIIDELCMEQGQLNELGVANMMSLGTLVQWQHVNYDFKYHTQSFNTDIPVLILSEGRSIIKADYHIPLVPPPVSVPSVINEVSPDAWDKLRVYLTVSRYINYSLQSDIQKRLEDDFVSMRRSDGATGEVFHSLLSLARYVAISNGNTSLSIEEWEQAKRLYHWKETRLQ</sequence>
<dbReference type="EnsemblMetazoa" id="XM_019993869.1">
    <property type="protein sequence ID" value="XP_019849428.1"/>
    <property type="gene ID" value="LOC100631478"/>
</dbReference>
<evidence type="ECO:0000256" key="3">
    <source>
        <dbReference type="ARBA" id="ARBA00015405"/>
    </source>
</evidence>
<proteinExistence type="inferred from homology"/>
<evidence type="ECO:0000256" key="5">
    <source>
        <dbReference type="SAM" id="MobiDB-lite"/>
    </source>
</evidence>
<evidence type="ECO:0000256" key="4">
    <source>
        <dbReference type="ARBA" id="ARBA00023242"/>
    </source>
</evidence>
<reference evidence="6" key="2">
    <citation type="submission" date="2017-05" db="UniProtKB">
        <authorList>
            <consortium name="EnsemblMetazoa"/>
        </authorList>
    </citation>
    <scope>IDENTIFICATION</scope>
</reference>
<protein>
    <recommendedName>
        <fullName evidence="3">Mini-chromosome maintenance complex-binding protein</fullName>
    </recommendedName>
</protein>
<dbReference type="EnsemblMetazoa" id="Aqu2.1.38184_001">
    <property type="protein sequence ID" value="Aqu2.1.38184_001"/>
    <property type="gene ID" value="Aqu2.1.38184"/>
</dbReference>
<dbReference type="FunCoup" id="A0A1X7VEN5">
    <property type="interactions" value="693"/>
</dbReference>
<evidence type="ECO:0000313" key="6">
    <source>
        <dbReference type="EnsemblMetazoa" id="Aqu2.1.38184_001"/>
    </source>
</evidence>
<dbReference type="KEGG" id="aqu:100631478"/>
<dbReference type="PANTHER" id="PTHR13489">
    <property type="entry name" value="MINI-CHROMOSOME MAINTENANCE COMPLEX-BINDING PROTEIN"/>
    <property type="match status" value="1"/>
</dbReference>
<reference evidence="7" key="1">
    <citation type="journal article" date="2010" name="Nature">
        <title>The Amphimedon queenslandica genome and the evolution of animal complexity.</title>
        <authorList>
            <person name="Srivastava M."/>
            <person name="Simakov O."/>
            <person name="Chapman J."/>
            <person name="Fahey B."/>
            <person name="Gauthier M.E."/>
            <person name="Mitros T."/>
            <person name="Richards G.S."/>
            <person name="Conaco C."/>
            <person name="Dacre M."/>
            <person name="Hellsten U."/>
            <person name="Larroux C."/>
            <person name="Putnam N.H."/>
            <person name="Stanke M."/>
            <person name="Adamska M."/>
            <person name="Darling A."/>
            <person name="Degnan S.M."/>
            <person name="Oakley T.H."/>
            <person name="Plachetzki D.C."/>
            <person name="Zhai Y."/>
            <person name="Adamski M."/>
            <person name="Calcino A."/>
            <person name="Cummins S.F."/>
            <person name="Goodstein D.M."/>
            <person name="Harris C."/>
            <person name="Jackson D.J."/>
            <person name="Leys S.P."/>
            <person name="Shu S."/>
            <person name="Woodcroft B.J."/>
            <person name="Vervoort M."/>
            <person name="Kosik K.S."/>
            <person name="Manning G."/>
            <person name="Degnan B.M."/>
            <person name="Rokhsar D.S."/>
        </authorList>
    </citation>
    <scope>NUCLEOTIDE SEQUENCE [LARGE SCALE GENOMIC DNA]</scope>
</reference>
<dbReference type="GO" id="GO:0003682">
    <property type="term" value="F:chromatin binding"/>
    <property type="evidence" value="ECO:0007669"/>
    <property type="project" value="TreeGrafter"/>
</dbReference>
<dbReference type="AlphaFoldDB" id="A0A1X7VEN5"/>
<evidence type="ECO:0000256" key="2">
    <source>
        <dbReference type="ARBA" id="ARBA00007925"/>
    </source>
</evidence>
<keyword evidence="7" id="KW-1185">Reference proteome</keyword>